<dbReference type="GO" id="GO:0003724">
    <property type="term" value="F:RNA helicase activity"/>
    <property type="evidence" value="ECO:0007669"/>
    <property type="project" value="InterPro"/>
</dbReference>
<evidence type="ECO:0000256" key="6">
    <source>
        <dbReference type="PROSITE-ProRule" id="PRU00552"/>
    </source>
</evidence>
<feature type="compositionally biased region" description="Basic and acidic residues" evidence="7">
    <location>
        <begin position="400"/>
        <end position="411"/>
    </location>
</feature>
<evidence type="ECO:0000256" key="3">
    <source>
        <dbReference type="ARBA" id="ARBA00022806"/>
    </source>
</evidence>
<comment type="similarity">
    <text evidence="5">Belongs to the DEAD box helicase family.</text>
</comment>
<dbReference type="InterPro" id="IPR011545">
    <property type="entry name" value="DEAD/DEAH_box_helicase_dom"/>
</dbReference>
<evidence type="ECO:0000313" key="12">
    <source>
        <dbReference type="Proteomes" id="UP000054212"/>
    </source>
</evidence>
<dbReference type="Gene3D" id="3.40.50.300">
    <property type="entry name" value="P-loop containing nucleotide triphosphate hydrolases"/>
    <property type="match status" value="2"/>
</dbReference>
<feature type="domain" description="Helicase C-terminal" evidence="9">
    <location>
        <begin position="237"/>
        <end position="381"/>
    </location>
</feature>
<dbReference type="Pfam" id="PF00270">
    <property type="entry name" value="DEAD"/>
    <property type="match status" value="1"/>
</dbReference>
<name>A0A0R2Q4N8_9ACTN</name>
<dbReference type="PANTHER" id="PTHR47959">
    <property type="entry name" value="ATP-DEPENDENT RNA HELICASE RHLE-RELATED"/>
    <property type="match status" value="1"/>
</dbReference>
<proteinExistence type="inferred from homology"/>
<feature type="region of interest" description="Disordered" evidence="7">
    <location>
        <begin position="397"/>
        <end position="445"/>
    </location>
</feature>
<evidence type="ECO:0000256" key="2">
    <source>
        <dbReference type="ARBA" id="ARBA00022801"/>
    </source>
</evidence>
<dbReference type="AlphaFoldDB" id="A0A0R2Q4N8"/>
<dbReference type="InterPro" id="IPR044742">
    <property type="entry name" value="DEAD/DEAH_RhlB"/>
</dbReference>
<dbReference type="InterPro" id="IPR001650">
    <property type="entry name" value="Helicase_C-like"/>
</dbReference>
<gene>
    <name evidence="11" type="ORF">ABR61_03975</name>
</gene>
<dbReference type="Proteomes" id="UP000054212">
    <property type="component" value="Unassembled WGS sequence"/>
</dbReference>
<dbReference type="GO" id="GO:0005829">
    <property type="term" value="C:cytosol"/>
    <property type="evidence" value="ECO:0007669"/>
    <property type="project" value="TreeGrafter"/>
</dbReference>
<reference evidence="11 12" key="1">
    <citation type="submission" date="2015-10" db="EMBL/GenBank/DDBJ databases">
        <title>Metagenome-Assembled Genomes uncover a global brackish microbiome.</title>
        <authorList>
            <person name="Hugerth L.W."/>
            <person name="Larsson J."/>
            <person name="Alneberg J."/>
            <person name="Lindh M.V."/>
            <person name="Legrand C."/>
            <person name="Pinhassi J."/>
            <person name="Andersson A.F."/>
        </authorList>
    </citation>
    <scope>NUCLEOTIDE SEQUENCE [LARGE SCALE GENOMIC DNA]</scope>
    <source>
        <strain evidence="11">BACL2 MAG-120813-bin23</strain>
    </source>
</reference>
<dbReference type="GO" id="GO:0003676">
    <property type="term" value="F:nucleic acid binding"/>
    <property type="evidence" value="ECO:0007669"/>
    <property type="project" value="InterPro"/>
</dbReference>
<dbReference type="SUPFAM" id="SSF52540">
    <property type="entry name" value="P-loop containing nucleoside triphosphate hydrolases"/>
    <property type="match status" value="1"/>
</dbReference>
<comment type="caution">
    <text evidence="11">The sequence shown here is derived from an EMBL/GenBank/DDBJ whole genome shotgun (WGS) entry which is preliminary data.</text>
</comment>
<dbReference type="InterPro" id="IPR027417">
    <property type="entry name" value="P-loop_NTPase"/>
</dbReference>
<dbReference type="PANTHER" id="PTHR47959:SF13">
    <property type="entry name" value="ATP-DEPENDENT RNA HELICASE RHLE"/>
    <property type="match status" value="1"/>
</dbReference>
<evidence type="ECO:0000259" key="10">
    <source>
        <dbReference type="PROSITE" id="PS51195"/>
    </source>
</evidence>
<keyword evidence="2" id="KW-0378">Hydrolase</keyword>
<evidence type="ECO:0008006" key="13">
    <source>
        <dbReference type="Google" id="ProtNLM"/>
    </source>
</evidence>
<dbReference type="PROSITE" id="PS51192">
    <property type="entry name" value="HELICASE_ATP_BIND_1"/>
    <property type="match status" value="1"/>
</dbReference>
<dbReference type="GO" id="GO:0016787">
    <property type="term" value="F:hydrolase activity"/>
    <property type="evidence" value="ECO:0007669"/>
    <property type="project" value="UniProtKB-KW"/>
</dbReference>
<evidence type="ECO:0000313" key="11">
    <source>
        <dbReference type="EMBL" id="KRO45038.1"/>
    </source>
</evidence>
<dbReference type="PROSITE" id="PS51194">
    <property type="entry name" value="HELICASE_CTER"/>
    <property type="match status" value="1"/>
</dbReference>
<dbReference type="SMART" id="SM00487">
    <property type="entry name" value="DEXDc"/>
    <property type="match status" value="1"/>
</dbReference>
<feature type="domain" description="Helicase ATP-binding" evidence="8">
    <location>
        <begin position="41"/>
        <end position="214"/>
    </location>
</feature>
<dbReference type="InterPro" id="IPR014001">
    <property type="entry name" value="Helicase_ATP-bd"/>
</dbReference>
<dbReference type="EMBL" id="LIAT01000048">
    <property type="protein sequence ID" value="KRO45038.1"/>
    <property type="molecule type" value="Genomic_DNA"/>
</dbReference>
<dbReference type="GO" id="GO:0005524">
    <property type="term" value="F:ATP binding"/>
    <property type="evidence" value="ECO:0007669"/>
    <property type="project" value="UniProtKB-KW"/>
</dbReference>
<protein>
    <recommendedName>
        <fullName evidence="13">RNA helicase</fullName>
    </recommendedName>
</protein>
<evidence type="ECO:0000259" key="8">
    <source>
        <dbReference type="PROSITE" id="PS51192"/>
    </source>
</evidence>
<keyword evidence="3" id="KW-0347">Helicase</keyword>
<evidence type="ECO:0000256" key="1">
    <source>
        <dbReference type="ARBA" id="ARBA00022741"/>
    </source>
</evidence>
<dbReference type="InterPro" id="IPR050079">
    <property type="entry name" value="DEAD_box_RNA_helicase"/>
</dbReference>
<dbReference type="Pfam" id="PF00271">
    <property type="entry name" value="Helicase_C"/>
    <property type="match status" value="1"/>
</dbReference>
<evidence type="ECO:0000256" key="4">
    <source>
        <dbReference type="ARBA" id="ARBA00022840"/>
    </source>
</evidence>
<sequence>MSVKPATKEITFKSLGLNPALIKALDQQGITNPFPIQAATIPDAIAGHDILGRGQTGSGKTLAFGLALLHNIYGQRAKAHQPLALVLAPTRELAQQIDEVLRPLARSVGHECVVIAGGMPYGKQVNALKKSISIVVATPGRLIDLLDRKDIRFDHLEITVLDEADQMADMGFLPAVKEILNQTKKGGQRLLFSATLDRGVDGLVKQYLKEPRSHSIKEIEGTKDKAEHYVFVYRQGDKSNIINQIAAREGKTLLFVRTKRGADKLTSNLAHVGVKVGTLHGGKSQAVRTRTLARFKDSESAVLIATDVAARGIHVDGIDLVVHIDLPADHKDYLHRSGRTARAGETGKVISLATHQEQRTMAGIALRAGVETWVMAVTPMDEKLVKIAGARAPSGVPTLEAKEKVVSKAPERGAGPRPKGGRKRKRVGNDQTRSKRSVPRAKRAR</sequence>
<evidence type="ECO:0000256" key="5">
    <source>
        <dbReference type="ARBA" id="ARBA00038437"/>
    </source>
</evidence>
<dbReference type="CDD" id="cd00268">
    <property type="entry name" value="DEADc"/>
    <property type="match status" value="1"/>
</dbReference>
<evidence type="ECO:0000259" key="9">
    <source>
        <dbReference type="PROSITE" id="PS51194"/>
    </source>
</evidence>
<organism evidence="11 12">
    <name type="scientific">Actinobacteria bacterium BACL2 MAG-120813-bin23</name>
    <dbReference type="NCBI Taxonomy" id="1655569"/>
    <lineage>
        <taxon>Bacteria</taxon>
        <taxon>Bacillati</taxon>
        <taxon>Actinomycetota</taxon>
        <taxon>Actinomycetes</taxon>
        <taxon>Actinomycetes incertae sedis</taxon>
        <taxon>ac1 cluster</taxon>
    </lineage>
</organism>
<dbReference type="SMART" id="SM00490">
    <property type="entry name" value="HELICc"/>
    <property type="match status" value="1"/>
</dbReference>
<keyword evidence="1" id="KW-0547">Nucleotide-binding</keyword>
<dbReference type="InterPro" id="IPR014014">
    <property type="entry name" value="RNA_helicase_DEAD_Q_motif"/>
</dbReference>
<dbReference type="PROSITE" id="PS51195">
    <property type="entry name" value="Q_MOTIF"/>
    <property type="match status" value="1"/>
</dbReference>
<feature type="compositionally biased region" description="Basic residues" evidence="7">
    <location>
        <begin position="434"/>
        <end position="445"/>
    </location>
</feature>
<dbReference type="CDD" id="cd18787">
    <property type="entry name" value="SF2_C_DEAD"/>
    <property type="match status" value="1"/>
</dbReference>
<accession>A0A0R2Q4N8</accession>
<feature type="domain" description="DEAD-box RNA helicase Q" evidence="10">
    <location>
        <begin position="10"/>
        <end position="38"/>
    </location>
</feature>
<evidence type="ECO:0000256" key="7">
    <source>
        <dbReference type="SAM" id="MobiDB-lite"/>
    </source>
</evidence>
<keyword evidence="4" id="KW-0067">ATP-binding</keyword>
<feature type="short sequence motif" description="Q motif" evidence="6">
    <location>
        <begin position="10"/>
        <end position="38"/>
    </location>
</feature>